<feature type="domain" description="HTH cro/C1-type" evidence="4">
    <location>
        <begin position="12"/>
        <end position="66"/>
    </location>
</feature>
<gene>
    <name evidence="5" type="ORF">SDC9_52996</name>
</gene>
<dbReference type="InterPro" id="IPR001387">
    <property type="entry name" value="Cro/C1-type_HTH"/>
</dbReference>
<dbReference type="PANTHER" id="PTHR46797">
    <property type="entry name" value="HTH-TYPE TRANSCRIPTIONAL REGULATOR"/>
    <property type="match status" value="1"/>
</dbReference>
<evidence type="ECO:0000256" key="1">
    <source>
        <dbReference type="ARBA" id="ARBA00023015"/>
    </source>
</evidence>
<dbReference type="SMART" id="SM00530">
    <property type="entry name" value="HTH_XRE"/>
    <property type="match status" value="1"/>
</dbReference>
<name>A0A644WXC3_9ZZZZ</name>
<dbReference type="PROSITE" id="PS50943">
    <property type="entry name" value="HTH_CROC1"/>
    <property type="match status" value="1"/>
</dbReference>
<dbReference type="EMBL" id="VSSQ01001254">
    <property type="protein sequence ID" value="MPM06693.1"/>
    <property type="molecule type" value="Genomic_DNA"/>
</dbReference>
<dbReference type="Pfam" id="PF01381">
    <property type="entry name" value="HTH_3"/>
    <property type="match status" value="1"/>
</dbReference>
<dbReference type="PANTHER" id="PTHR46797:SF23">
    <property type="entry name" value="HTH-TYPE TRANSCRIPTIONAL REGULATOR SUTR"/>
    <property type="match status" value="1"/>
</dbReference>
<sequence length="112" mass="12742">MSIDYSDIGRRIRYFRTSKQISQEELAETAELSVTHISHIETGNTKLSLPTIIKIANSLSVSVDELLCDSIEKSKEIYDNEVSAQMEDCSVKETRIISEIVKTTKEALRKYQ</sequence>
<keyword evidence="2" id="KW-0238">DNA-binding</keyword>
<evidence type="ECO:0000313" key="5">
    <source>
        <dbReference type="EMBL" id="MPM06693.1"/>
    </source>
</evidence>
<evidence type="ECO:0000256" key="3">
    <source>
        <dbReference type="ARBA" id="ARBA00023163"/>
    </source>
</evidence>
<comment type="caution">
    <text evidence="5">The sequence shown here is derived from an EMBL/GenBank/DDBJ whole genome shotgun (WGS) entry which is preliminary data.</text>
</comment>
<dbReference type="GO" id="GO:0005829">
    <property type="term" value="C:cytosol"/>
    <property type="evidence" value="ECO:0007669"/>
    <property type="project" value="TreeGrafter"/>
</dbReference>
<dbReference type="Gene3D" id="1.10.260.40">
    <property type="entry name" value="lambda repressor-like DNA-binding domains"/>
    <property type="match status" value="1"/>
</dbReference>
<keyword evidence="3" id="KW-0804">Transcription</keyword>
<evidence type="ECO:0000256" key="2">
    <source>
        <dbReference type="ARBA" id="ARBA00023125"/>
    </source>
</evidence>
<proteinExistence type="predicted"/>
<accession>A0A644WXC3</accession>
<dbReference type="GO" id="GO:0003700">
    <property type="term" value="F:DNA-binding transcription factor activity"/>
    <property type="evidence" value="ECO:0007669"/>
    <property type="project" value="TreeGrafter"/>
</dbReference>
<evidence type="ECO:0000259" key="4">
    <source>
        <dbReference type="PROSITE" id="PS50943"/>
    </source>
</evidence>
<organism evidence="5">
    <name type="scientific">bioreactor metagenome</name>
    <dbReference type="NCBI Taxonomy" id="1076179"/>
    <lineage>
        <taxon>unclassified sequences</taxon>
        <taxon>metagenomes</taxon>
        <taxon>ecological metagenomes</taxon>
    </lineage>
</organism>
<dbReference type="InterPro" id="IPR010982">
    <property type="entry name" value="Lambda_DNA-bd_dom_sf"/>
</dbReference>
<dbReference type="AlphaFoldDB" id="A0A644WXC3"/>
<protein>
    <recommendedName>
        <fullName evidence="4">HTH cro/C1-type domain-containing protein</fullName>
    </recommendedName>
</protein>
<dbReference type="CDD" id="cd00093">
    <property type="entry name" value="HTH_XRE"/>
    <property type="match status" value="1"/>
</dbReference>
<dbReference type="GO" id="GO:0003677">
    <property type="term" value="F:DNA binding"/>
    <property type="evidence" value="ECO:0007669"/>
    <property type="project" value="UniProtKB-KW"/>
</dbReference>
<reference evidence="5" key="1">
    <citation type="submission" date="2019-08" db="EMBL/GenBank/DDBJ databases">
        <authorList>
            <person name="Kucharzyk K."/>
            <person name="Murdoch R.W."/>
            <person name="Higgins S."/>
            <person name="Loffler F."/>
        </authorList>
    </citation>
    <scope>NUCLEOTIDE SEQUENCE</scope>
</reference>
<keyword evidence="1" id="KW-0805">Transcription regulation</keyword>
<dbReference type="SUPFAM" id="SSF47413">
    <property type="entry name" value="lambda repressor-like DNA-binding domains"/>
    <property type="match status" value="1"/>
</dbReference>
<dbReference type="InterPro" id="IPR050807">
    <property type="entry name" value="TransReg_Diox_bact_type"/>
</dbReference>